<evidence type="ECO:0000256" key="2">
    <source>
        <dbReference type="ARBA" id="ARBA00008034"/>
    </source>
</evidence>
<organism evidence="11 12">
    <name type="scientific">Candidatus Brachybacterium merdavium</name>
    <dbReference type="NCBI Taxonomy" id="2838513"/>
    <lineage>
        <taxon>Bacteria</taxon>
        <taxon>Bacillati</taxon>
        <taxon>Actinomycetota</taxon>
        <taxon>Actinomycetes</taxon>
        <taxon>Micrococcales</taxon>
        <taxon>Dermabacteraceae</taxon>
        <taxon>Brachybacterium</taxon>
    </lineage>
</organism>
<dbReference type="SUPFAM" id="SSF81345">
    <property type="entry name" value="ABC transporter involved in vitamin B12 uptake, BtuC"/>
    <property type="match status" value="1"/>
</dbReference>
<feature type="transmembrane region" description="Helical" evidence="10">
    <location>
        <begin position="47"/>
        <end position="65"/>
    </location>
</feature>
<feature type="transmembrane region" description="Helical" evidence="10">
    <location>
        <begin position="71"/>
        <end position="91"/>
    </location>
</feature>
<accession>A0A9D2LD66</accession>
<proteinExistence type="inferred from homology"/>
<keyword evidence="4" id="KW-1003">Cell membrane</keyword>
<evidence type="ECO:0000313" key="11">
    <source>
        <dbReference type="EMBL" id="HJB10338.1"/>
    </source>
</evidence>
<evidence type="ECO:0000256" key="9">
    <source>
        <dbReference type="SAM" id="MobiDB-lite"/>
    </source>
</evidence>
<protein>
    <submittedName>
        <fullName evidence="11">Metal ABC transporter permease</fullName>
    </submittedName>
</protein>
<keyword evidence="3 8" id="KW-0813">Transport</keyword>
<sequence length="337" mass="35054">MTLLDFLMDHTYRMVFLGTSVIGLVAGALGSFAYLRKQSLISDVVSHSALPGTLLAFLAAVAIGADGRAMIGLILGAVMVGTAAALLANLVTRLSKIRIDTAMAVTLTTFFGAGMLLMRVISAGAFPGKGGIQDYLFGNASVLTWADLRTSIVVGAVVLAVMVVCWKEFAIRTFDPGHASVLGFSARCFDTLMFVTIVIGTVIGVKAVGLVLMVAFVVTPPAAARQWTRTLPAMVMLSAGIGAVGSGLGAYISIALGPMPTGPVIVLTLCTIFLVSLLAAPRRSLIGRLLARRRAREQLRAELCAPTDHGCPARVGARRAAPSGARRTVPSGEGGTR</sequence>
<dbReference type="PANTHER" id="PTHR30477">
    <property type="entry name" value="ABC-TRANSPORTER METAL-BINDING PROTEIN"/>
    <property type="match status" value="1"/>
</dbReference>
<dbReference type="Gene3D" id="1.10.3470.10">
    <property type="entry name" value="ABC transporter involved in vitamin B12 uptake, BtuC"/>
    <property type="match status" value="1"/>
</dbReference>
<dbReference type="Proteomes" id="UP000823823">
    <property type="component" value="Unassembled WGS sequence"/>
</dbReference>
<feature type="transmembrane region" description="Helical" evidence="10">
    <location>
        <begin position="12"/>
        <end position="35"/>
    </location>
</feature>
<evidence type="ECO:0000256" key="3">
    <source>
        <dbReference type="ARBA" id="ARBA00022448"/>
    </source>
</evidence>
<dbReference type="EMBL" id="DWZH01000053">
    <property type="protein sequence ID" value="HJB10338.1"/>
    <property type="molecule type" value="Genomic_DNA"/>
</dbReference>
<feature type="transmembrane region" description="Helical" evidence="10">
    <location>
        <begin position="103"/>
        <end position="126"/>
    </location>
</feature>
<evidence type="ECO:0000313" key="12">
    <source>
        <dbReference type="Proteomes" id="UP000823823"/>
    </source>
</evidence>
<keyword evidence="6 10" id="KW-1133">Transmembrane helix</keyword>
<dbReference type="GO" id="GO:0010043">
    <property type="term" value="P:response to zinc ion"/>
    <property type="evidence" value="ECO:0007669"/>
    <property type="project" value="TreeGrafter"/>
</dbReference>
<name>A0A9D2LD66_9MICO</name>
<dbReference type="CDD" id="cd06550">
    <property type="entry name" value="TM_ABC_iron-siderophores_like"/>
    <property type="match status" value="1"/>
</dbReference>
<gene>
    <name evidence="11" type="ORF">H9786_07370</name>
</gene>
<feature type="transmembrane region" description="Helical" evidence="10">
    <location>
        <begin position="262"/>
        <end position="280"/>
    </location>
</feature>
<feature type="compositionally biased region" description="Low complexity" evidence="9">
    <location>
        <begin position="314"/>
        <end position="327"/>
    </location>
</feature>
<dbReference type="AlphaFoldDB" id="A0A9D2LD66"/>
<evidence type="ECO:0000256" key="10">
    <source>
        <dbReference type="SAM" id="Phobius"/>
    </source>
</evidence>
<evidence type="ECO:0000256" key="7">
    <source>
        <dbReference type="ARBA" id="ARBA00023136"/>
    </source>
</evidence>
<dbReference type="GO" id="GO:0043190">
    <property type="term" value="C:ATP-binding cassette (ABC) transporter complex"/>
    <property type="evidence" value="ECO:0007669"/>
    <property type="project" value="InterPro"/>
</dbReference>
<feature type="transmembrane region" description="Helical" evidence="10">
    <location>
        <begin position="205"/>
        <end position="223"/>
    </location>
</feature>
<evidence type="ECO:0000256" key="8">
    <source>
        <dbReference type="RuleBase" id="RU003943"/>
    </source>
</evidence>
<feature type="region of interest" description="Disordered" evidence="9">
    <location>
        <begin position="314"/>
        <end position="337"/>
    </location>
</feature>
<comment type="similarity">
    <text evidence="2 8">Belongs to the ABC-3 integral membrane protein family.</text>
</comment>
<evidence type="ECO:0000256" key="1">
    <source>
        <dbReference type="ARBA" id="ARBA00004651"/>
    </source>
</evidence>
<feature type="transmembrane region" description="Helical" evidence="10">
    <location>
        <begin position="235"/>
        <end position="256"/>
    </location>
</feature>
<evidence type="ECO:0000256" key="4">
    <source>
        <dbReference type="ARBA" id="ARBA00022475"/>
    </source>
</evidence>
<comment type="subcellular location">
    <subcellularLocation>
        <location evidence="1 8">Cell membrane</location>
        <topology evidence="1 8">Multi-pass membrane protein</topology>
    </subcellularLocation>
</comment>
<reference evidence="11" key="1">
    <citation type="journal article" date="2021" name="PeerJ">
        <title>Extensive microbial diversity within the chicken gut microbiome revealed by metagenomics and culture.</title>
        <authorList>
            <person name="Gilroy R."/>
            <person name="Ravi A."/>
            <person name="Getino M."/>
            <person name="Pursley I."/>
            <person name="Horton D.L."/>
            <person name="Alikhan N.F."/>
            <person name="Baker D."/>
            <person name="Gharbi K."/>
            <person name="Hall N."/>
            <person name="Watson M."/>
            <person name="Adriaenssens E.M."/>
            <person name="Foster-Nyarko E."/>
            <person name="Jarju S."/>
            <person name="Secka A."/>
            <person name="Antonio M."/>
            <person name="Oren A."/>
            <person name="Chaudhuri R.R."/>
            <person name="La Ragione R."/>
            <person name="Hildebrand F."/>
            <person name="Pallen M.J."/>
        </authorList>
    </citation>
    <scope>NUCLEOTIDE SEQUENCE</scope>
    <source>
        <strain evidence="11">ChiHjej13B12-24818</strain>
    </source>
</reference>
<evidence type="ECO:0000256" key="5">
    <source>
        <dbReference type="ARBA" id="ARBA00022692"/>
    </source>
</evidence>
<comment type="caution">
    <text evidence="11">The sequence shown here is derived from an EMBL/GenBank/DDBJ whole genome shotgun (WGS) entry which is preliminary data.</text>
</comment>
<keyword evidence="7 10" id="KW-0472">Membrane</keyword>
<keyword evidence="5 8" id="KW-0812">Transmembrane</keyword>
<evidence type="ECO:0000256" key="6">
    <source>
        <dbReference type="ARBA" id="ARBA00022989"/>
    </source>
</evidence>
<dbReference type="InterPro" id="IPR001626">
    <property type="entry name" value="ABC_TroCD"/>
</dbReference>
<dbReference type="GO" id="GO:0055085">
    <property type="term" value="P:transmembrane transport"/>
    <property type="evidence" value="ECO:0007669"/>
    <property type="project" value="InterPro"/>
</dbReference>
<dbReference type="PANTHER" id="PTHR30477:SF3">
    <property type="entry name" value="METAL TRANSPORT SYSTEM MEMBRANE PROTEIN CT_069-RELATED"/>
    <property type="match status" value="1"/>
</dbReference>
<dbReference type="Pfam" id="PF00950">
    <property type="entry name" value="ABC-3"/>
    <property type="match status" value="1"/>
</dbReference>
<reference evidence="11" key="2">
    <citation type="submission" date="2021-04" db="EMBL/GenBank/DDBJ databases">
        <authorList>
            <person name="Gilroy R."/>
        </authorList>
    </citation>
    <scope>NUCLEOTIDE SEQUENCE</scope>
    <source>
        <strain evidence="11">ChiHjej13B12-24818</strain>
    </source>
</reference>
<dbReference type="InterPro" id="IPR037294">
    <property type="entry name" value="ABC_BtuC-like"/>
</dbReference>